<dbReference type="EMBL" id="PGOL01000993">
    <property type="protein sequence ID" value="PKI61962.1"/>
    <property type="molecule type" value="Genomic_DNA"/>
</dbReference>
<feature type="region of interest" description="Disordered" evidence="1">
    <location>
        <begin position="64"/>
        <end position="102"/>
    </location>
</feature>
<comment type="caution">
    <text evidence="3">The sequence shown here is derived from an EMBL/GenBank/DDBJ whole genome shotgun (WGS) entry which is preliminary data.</text>
</comment>
<evidence type="ECO:0000256" key="1">
    <source>
        <dbReference type="SAM" id="MobiDB-lite"/>
    </source>
</evidence>
<keyword evidence="2" id="KW-0812">Transmembrane</keyword>
<dbReference type="Proteomes" id="UP000233551">
    <property type="component" value="Unassembled WGS sequence"/>
</dbReference>
<name>A0A218XWL0_PUNGR</name>
<organism evidence="3 5">
    <name type="scientific">Punica granatum</name>
    <name type="common">Pomegranate</name>
    <dbReference type="NCBI Taxonomy" id="22663"/>
    <lineage>
        <taxon>Eukaryota</taxon>
        <taxon>Viridiplantae</taxon>
        <taxon>Streptophyta</taxon>
        <taxon>Embryophyta</taxon>
        <taxon>Tracheophyta</taxon>
        <taxon>Spermatophyta</taxon>
        <taxon>Magnoliopsida</taxon>
        <taxon>eudicotyledons</taxon>
        <taxon>Gunneridae</taxon>
        <taxon>Pentapetalae</taxon>
        <taxon>rosids</taxon>
        <taxon>malvids</taxon>
        <taxon>Myrtales</taxon>
        <taxon>Lythraceae</taxon>
        <taxon>Punica</taxon>
    </lineage>
</organism>
<evidence type="ECO:0000256" key="2">
    <source>
        <dbReference type="SAM" id="Phobius"/>
    </source>
</evidence>
<keyword evidence="6" id="KW-1185">Reference proteome</keyword>
<evidence type="ECO:0000313" key="6">
    <source>
        <dbReference type="Proteomes" id="UP000233551"/>
    </source>
</evidence>
<keyword evidence="2" id="KW-1133">Transmembrane helix</keyword>
<evidence type="ECO:0000313" key="3">
    <source>
        <dbReference type="EMBL" id="OWM89344.1"/>
    </source>
</evidence>
<evidence type="ECO:0000313" key="4">
    <source>
        <dbReference type="EMBL" id="PKI61962.1"/>
    </source>
</evidence>
<reference evidence="4 6" key="3">
    <citation type="submission" date="2017-11" db="EMBL/GenBank/DDBJ databases">
        <title>De-novo sequencing of pomegranate (Punica granatum L.) genome.</title>
        <authorList>
            <person name="Akparov Z."/>
            <person name="Amiraslanov A."/>
            <person name="Hajiyeva S."/>
            <person name="Abbasov M."/>
            <person name="Kaur K."/>
            <person name="Hamwieh A."/>
            <person name="Solovyev V."/>
            <person name="Salamov A."/>
            <person name="Braich B."/>
            <person name="Kosarev P."/>
            <person name="Mahmoud A."/>
            <person name="Hajiyev E."/>
            <person name="Babayeva S."/>
            <person name="Izzatullayeva V."/>
            <person name="Mammadov A."/>
            <person name="Mammadov A."/>
            <person name="Sharifova S."/>
            <person name="Ojaghi J."/>
            <person name="Eynullazada K."/>
            <person name="Bayramov B."/>
            <person name="Abdulazimova A."/>
            <person name="Shahmuradov I."/>
        </authorList>
    </citation>
    <scope>NUCLEOTIDE SEQUENCE [LARGE SCALE GENOMIC DNA]</scope>
    <source>
        <strain evidence="4">AG2017</strain>
        <strain evidence="6">cv. AG2017</strain>
        <tissue evidence="4">Leaf</tissue>
    </source>
</reference>
<feature type="transmembrane region" description="Helical" evidence="2">
    <location>
        <begin position="39"/>
        <end position="59"/>
    </location>
</feature>
<evidence type="ECO:0000313" key="5">
    <source>
        <dbReference type="Proteomes" id="UP000197138"/>
    </source>
</evidence>
<accession>A0A218XWL0</accession>
<dbReference type="Proteomes" id="UP000197138">
    <property type="component" value="Unassembled WGS sequence"/>
</dbReference>
<proteinExistence type="predicted"/>
<reference evidence="5" key="1">
    <citation type="journal article" date="2017" name="Plant J.">
        <title>The pomegranate (Punica granatum L.) genome and the genomics of punicalagin biosynthesis.</title>
        <authorList>
            <person name="Qin G."/>
            <person name="Xu C."/>
            <person name="Ming R."/>
            <person name="Tang H."/>
            <person name="Guyot R."/>
            <person name="Kramer E.M."/>
            <person name="Hu Y."/>
            <person name="Yi X."/>
            <person name="Qi Y."/>
            <person name="Xu X."/>
            <person name="Gao Z."/>
            <person name="Pan H."/>
            <person name="Jian J."/>
            <person name="Tian Y."/>
            <person name="Yue Z."/>
            <person name="Xu Y."/>
        </authorList>
    </citation>
    <scope>NUCLEOTIDE SEQUENCE [LARGE SCALE GENOMIC DNA]</scope>
    <source>
        <strain evidence="5">cv. Dabenzi</strain>
    </source>
</reference>
<protein>
    <submittedName>
        <fullName evidence="3">Uncharacterized protein</fullName>
    </submittedName>
</protein>
<reference evidence="3" key="2">
    <citation type="submission" date="2017-06" db="EMBL/GenBank/DDBJ databases">
        <title>The pomegranate genome and the genomics of punicalagin biosynthesis.</title>
        <authorList>
            <person name="Xu C."/>
        </authorList>
    </citation>
    <scope>NUCLEOTIDE SEQUENCE [LARGE SCALE GENOMIC DNA]</scope>
    <source>
        <tissue evidence="3">Fresh leaf</tissue>
    </source>
</reference>
<dbReference type="AlphaFoldDB" id="A0A218XWL0"/>
<keyword evidence="2" id="KW-0472">Membrane</keyword>
<dbReference type="EMBL" id="MTKT01000666">
    <property type="protein sequence ID" value="OWM89344.1"/>
    <property type="molecule type" value="Genomic_DNA"/>
</dbReference>
<gene>
    <name evidence="3" type="ORF">CDL15_Pgr024092</name>
    <name evidence="4" type="ORF">CRG98_017688</name>
</gene>
<sequence length="163" mass="17816">MDPCPQTNLQFPCYYSPPIWWIPQQPADPSSPSNNVPTWVIVGSVAAALIFLALVYIFLKKRAGHKDEKAKEPPPVASGSSTKPSEEPKKSTAPPPPAKKEPVASANELMLHPYLHPHMAAPGGPGNCASCGRRAGLYQLSYKCPKCVYKYDVGIHIQYPQKH</sequence>